<name>A0A6A0B827_9LACT</name>
<accession>A0A6A0B827</accession>
<dbReference type="InterPro" id="IPR000748">
    <property type="entry name" value="PsdUridine_synth_RsuA/RluB/E/F"/>
</dbReference>
<dbReference type="EC" id="5.4.99.-" evidence="5"/>
<dbReference type="Proteomes" id="UP000480303">
    <property type="component" value="Unassembled WGS sequence"/>
</dbReference>
<evidence type="ECO:0000256" key="4">
    <source>
        <dbReference type="PROSITE-ProRule" id="PRU00182"/>
    </source>
</evidence>
<dbReference type="InterPro" id="IPR050343">
    <property type="entry name" value="RsuA_PseudoU_synthase"/>
</dbReference>
<dbReference type="Gene3D" id="3.10.290.10">
    <property type="entry name" value="RNA-binding S4 domain"/>
    <property type="match status" value="1"/>
</dbReference>
<dbReference type="SUPFAM" id="SSF55120">
    <property type="entry name" value="Pseudouridine synthase"/>
    <property type="match status" value="1"/>
</dbReference>
<dbReference type="PANTHER" id="PTHR47683:SF4">
    <property type="entry name" value="PSEUDOURIDINE SYNTHASE"/>
    <property type="match status" value="1"/>
</dbReference>
<evidence type="ECO:0000313" key="7">
    <source>
        <dbReference type="EMBL" id="GFH41500.1"/>
    </source>
</evidence>
<sequence length="235" mass="26733">MRIDDVLVNFGNVPKSQVKKMLRENRVTVDDKNIRAMNFQVDSAVNEVKIDEKKVSFPAHRYYMLNKPIRTLSANFDSEKKVVFDLFSADFDRTSLYIIGRLDFLSDGLLLITDNGKLGRNMLKPEAHVAKVYEVETKEPLHPDDSQKFRHGLLIDGTVQLAPAKLIITAPHTATVTISEGKNRQIRKMFLSLGKLVTRLTRKQIGPIVLDENLTSGEFRALTRAEIQKLSSYFN</sequence>
<dbReference type="GO" id="GO:0001522">
    <property type="term" value="P:pseudouridine synthesis"/>
    <property type="evidence" value="ECO:0007669"/>
    <property type="project" value="InterPro"/>
</dbReference>
<dbReference type="InterPro" id="IPR020094">
    <property type="entry name" value="TruA/RsuA/RluB/E/F_N"/>
</dbReference>
<dbReference type="SUPFAM" id="SSF55174">
    <property type="entry name" value="Alpha-L RNA-binding motif"/>
    <property type="match status" value="1"/>
</dbReference>
<dbReference type="GO" id="GO:0009982">
    <property type="term" value="F:pseudouridine synthase activity"/>
    <property type="evidence" value="ECO:0007669"/>
    <property type="project" value="InterPro"/>
</dbReference>
<dbReference type="GO" id="GO:0003723">
    <property type="term" value="F:RNA binding"/>
    <property type="evidence" value="ECO:0007669"/>
    <property type="project" value="UniProtKB-KW"/>
</dbReference>
<comment type="caution">
    <text evidence="7">The sequence shown here is derived from an EMBL/GenBank/DDBJ whole genome shotgun (WGS) entry which is preliminary data.</text>
</comment>
<dbReference type="GO" id="GO:0140098">
    <property type="term" value="F:catalytic activity, acting on RNA"/>
    <property type="evidence" value="ECO:0007669"/>
    <property type="project" value="UniProtKB-ARBA"/>
</dbReference>
<evidence type="ECO:0000256" key="3">
    <source>
        <dbReference type="ARBA" id="ARBA00023235"/>
    </source>
</evidence>
<feature type="domain" description="Pseudouridine synthase RsuA/RluA-like" evidence="6">
    <location>
        <begin position="62"/>
        <end position="191"/>
    </location>
</feature>
<dbReference type="InterPro" id="IPR036986">
    <property type="entry name" value="S4_RNA-bd_sf"/>
</dbReference>
<dbReference type="GO" id="GO:0006364">
    <property type="term" value="P:rRNA processing"/>
    <property type="evidence" value="ECO:0007669"/>
    <property type="project" value="UniProtKB-ARBA"/>
</dbReference>
<comment type="similarity">
    <text evidence="1 5">Belongs to the pseudouridine synthase RsuA family.</text>
</comment>
<dbReference type="Gene3D" id="3.30.70.1560">
    <property type="entry name" value="Alpha-L RNA-binding motif"/>
    <property type="match status" value="1"/>
</dbReference>
<dbReference type="EMBL" id="BLLI01000001">
    <property type="protein sequence ID" value="GFH41500.1"/>
    <property type="molecule type" value="Genomic_DNA"/>
</dbReference>
<dbReference type="Pfam" id="PF00849">
    <property type="entry name" value="PseudoU_synth_2"/>
    <property type="match status" value="1"/>
</dbReference>
<dbReference type="PANTHER" id="PTHR47683">
    <property type="entry name" value="PSEUDOURIDINE SYNTHASE FAMILY PROTEIN-RELATED"/>
    <property type="match status" value="1"/>
</dbReference>
<dbReference type="InterPro" id="IPR020103">
    <property type="entry name" value="PsdUridine_synth_cat_dom_sf"/>
</dbReference>
<dbReference type="PROSITE" id="PS01149">
    <property type="entry name" value="PSI_RSU"/>
    <property type="match status" value="1"/>
</dbReference>
<evidence type="ECO:0000256" key="5">
    <source>
        <dbReference type="RuleBase" id="RU003887"/>
    </source>
</evidence>
<keyword evidence="3 5" id="KW-0413">Isomerase</keyword>
<dbReference type="Gene3D" id="3.30.70.580">
    <property type="entry name" value="Pseudouridine synthase I, catalytic domain, N-terminal subdomain"/>
    <property type="match status" value="1"/>
</dbReference>
<dbReference type="InterPro" id="IPR042092">
    <property type="entry name" value="PsdUridine_s_RsuA/RluB/E/F_cat"/>
</dbReference>
<dbReference type="NCBIfam" id="TIGR00093">
    <property type="entry name" value="pseudouridine synthase"/>
    <property type="match status" value="1"/>
</dbReference>
<organism evidence="7 8">
    <name type="scientific">Pseudolactococcus hodotermopsidis</name>
    <dbReference type="NCBI Taxonomy" id="2709157"/>
    <lineage>
        <taxon>Bacteria</taxon>
        <taxon>Bacillati</taxon>
        <taxon>Bacillota</taxon>
        <taxon>Bacilli</taxon>
        <taxon>Lactobacillales</taxon>
        <taxon>Streptococcaceae</taxon>
        <taxon>Pseudolactococcus</taxon>
    </lineage>
</organism>
<proteinExistence type="inferred from homology"/>
<reference evidence="7 8" key="1">
    <citation type="submission" date="2020-02" db="EMBL/GenBank/DDBJ databases">
        <title>Draft genome sequence of Lactococcus sp. Hs30E4-3.</title>
        <authorList>
            <person name="Noda S."/>
            <person name="Yuki M."/>
            <person name="Ohkuma M."/>
        </authorList>
    </citation>
    <scope>NUCLEOTIDE SEQUENCE [LARGE SCALE GENOMIC DNA]</scope>
    <source>
        <strain evidence="7 8">Hs30E4-3</strain>
    </source>
</reference>
<keyword evidence="2 4" id="KW-0694">RNA-binding</keyword>
<dbReference type="RefSeq" id="WP_172207044.1">
    <property type="nucleotide sequence ID" value="NZ_BLLI01000001.1"/>
</dbReference>
<evidence type="ECO:0000256" key="1">
    <source>
        <dbReference type="ARBA" id="ARBA00008348"/>
    </source>
</evidence>
<gene>
    <name evidence="7" type="ORF">Hs30E_00510</name>
</gene>
<keyword evidence="8" id="KW-1185">Reference proteome</keyword>
<evidence type="ECO:0000256" key="2">
    <source>
        <dbReference type="ARBA" id="ARBA00022884"/>
    </source>
</evidence>
<evidence type="ECO:0000313" key="8">
    <source>
        <dbReference type="Proteomes" id="UP000480303"/>
    </source>
</evidence>
<protein>
    <recommendedName>
        <fullName evidence="5">Pseudouridine synthase</fullName>
        <ecNumber evidence="5">5.4.99.-</ecNumber>
    </recommendedName>
</protein>
<dbReference type="InterPro" id="IPR018496">
    <property type="entry name" value="PsdUridine_synth_RsuA/RluB_CS"/>
</dbReference>
<evidence type="ECO:0000259" key="6">
    <source>
        <dbReference type="Pfam" id="PF00849"/>
    </source>
</evidence>
<dbReference type="PROSITE" id="PS50889">
    <property type="entry name" value="S4"/>
    <property type="match status" value="1"/>
</dbReference>
<dbReference type="AlphaFoldDB" id="A0A6A0B827"/>
<dbReference type="InterPro" id="IPR006145">
    <property type="entry name" value="PsdUridine_synth_RsuA/RluA"/>
</dbReference>